<dbReference type="NCBIfam" id="TIGR00765">
    <property type="entry name" value="yihY_not_rbn"/>
    <property type="match status" value="1"/>
</dbReference>
<dbReference type="Pfam" id="PF03631">
    <property type="entry name" value="Virul_fac_BrkB"/>
    <property type="match status" value="1"/>
</dbReference>
<comment type="caution">
    <text evidence="7">The sequence shown here is derived from an EMBL/GenBank/DDBJ whole genome shotgun (WGS) entry which is preliminary data.</text>
</comment>
<organism evidence="7 8">
    <name type="scientific">Ramlibacter monticola</name>
    <dbReference type="NCBI Taxonomy" id="1926872"/>
    <lineage>
        <taxon>Bacteria</taxon>
        <taxon>Pseudomonadati</taxon>
        <taxon>Pseudomonadota</taxon>
        <taxon>Betaproteobacteria</taxon>
        <taxon>Burkholderiales</taxon>
        <taxon>Comamonadaceae</taxon>
        <taxon>Ramlibacter</taxon>
    </lineage>
</organism>
<evidence type="ECO:0000256" key="3">
    <source>
        <dbReference type="ARBA" id="ARBA00022692"/>
    </source>
</evidence>
<evidence type="ECO:0000256" key="2">
    <source>
        <dbReference type="ARBA" id="ARBA00022475"/>
    </source>
</evidence>
<keyword evidence="5 6" id="KW-0472">Membrane</keyword>
<feature type="transmembrane region" description="Helical" evidence="6">
    <location>
        <begin position="233"/>
        <end position="260"/>
    </location>
</feature>
<protein>
    <submittedName>
        <fullName evidence="7">YihY family inner membrane protein</fullName>
    </submittedName>
</protein>
<evidence type="ECO:0000313" key="8">
    <source>
        <dbReference type="Proteomes" id="UP000599109"/>
    </source>
</evidence>
<keyword evidence="3 6" id="KW-0812">Transmembrane</keyword>
<feature type="transmembrane region" description="Helical" evidence="6">
    <location>
        <begin position="167"/>
        <end position="188"/>
    </location>
</feature>
<evidence type="ECO:0000256" key="6">
    <source>
        <dbReference type="SAM" id="Phobius"/>
    </source>
</evidence>
<feature type="transmembrane region" description="Helical" evidence="6">
    <location>
        <begin position="126"/>
        <end position="147"/>
    </location>
</feature>
<gene>
    <name evidence="7" type="ORF">JJ685_16795</name>
</gene>
<dbReference type="AlphaFoldDB" id="A0A936Z3A6"/>
<keyword evidence="4 6" id="KW-1133">Transmembrane helix</keyword>
<comment type="subcellular location">
    <subcellularLocation>
        <location evidence="1">Cell membrane</location>
        <topology evidence="1">Multi-pass membrane protein</topology>
    </subcellularLocation>
</comment>
<dbReference type="Proteomes" id="UP000599109">
    <property type="component" value="Unassembled WGS sequence"/>
</dbReference>
<sequence length="271" mass="28859">MSNLISLILRRGREERLAQGAGGLTFTTVLSVVPVLVVGFAFFTRVPALRRTGEALRDHLLRALLPPEITKAVLQQLAQFTGNAAGLTLAGSLFLVLSALGLLLSVENALNRIWKVRKPRPLLRRLGLYAALLLTAPVLVGASLWATTSLLAASTDAISARPPWLGHALNVGPVVLGAAAFACLYRFVPHANVRRRDAIAGGLLAGAAFEFGKRGFAMYLASAPTYRTVYGAFAPLLAFLVWVYYSWFVTLAAALVSANLPRAGGASGRRA</sequence>
<feature type="transmembrane region" description="Helical" evidence="6">
    <location>
        <begin position="84"/>
        <end position="106"/>
    </location>
</feature>
<dbReference type="PIRSF" id="PIRSF035875">
    <property type="entry name" value="RNase_BN"/>
    <property type="match status" value="1"/>
</dbReference>
<keyword evidence="2" id="KW-1003">Cell membrane</keyword>
<keyword evidence="8" id="KW-1185">Reference proteome</keyword>
<proteinExistence type="predicted"/>
<evidence type="ECO:0000256" key="1">
    <source>
        <dbReference type="ARBA" id="ARBA00004651"/>
    </source>
</evidence>
<evidence type="ECO:0000256" key="4">
    <source>
        <dbReference type="ARBA" id="ARBA00022989"/>
    </source>
</evidence>
<dbReference type="InterPro" id="IPR017039">
    <property type="entry name" value="Virul_fac_BrkB"/>
</dbReference>
<name>A0A936Z3A6_9BURK</name>
<feature type="transmembrane region" description="Helical" evidence="6">
    <location>
        <begin position="21"/>
        <end position="43"/>
    </location>
</feature>
<feature type="transmembrane region" description="Helical" evidence="6">
    <location>
        <begin position="200"/>
        <end position="221"/>
    </location>
</feature>
<dbReference type="EMBL" id="JAEQNE010000004">
    <property type="protein sequence ID" value="MBL0392797.1"/>
    <property type="molecule type" value="Genomic_DNA"/>
</dbReference>
<dbReference type="RefSeq" id="WP_201675475.1">
    <property type="nucleotide sequence ID" value="NZ_JAEQNE010000004.1"/>
</dbReference>
<evidence type="ECO:0000313" key="7">
    <source>
        <dbReference type="EMBL" id="MBL0392797.1"/>
    </source>
</evidence>
<dbReference type="PANTHER" id="PTHR30213:SF0">
    <property type="entry name" value="UPF0761 MEMBRANE PROTEIN YIHY"/>
    <property type="match status" value="1"/>
</dbReference>
<evidence type="ECO:0000256" key="5">
    <source>
        <dbReference type="ARBA" id="ARBA00023136"/>
    </source>
</evidence>
<reference evidence="7 8" key="1">
    <citation type="journal article" date="2017" name="Int. J. Syst. Evol. Microbiol.">
        <title>Ramlibacter monticola sp. nov., isolated from forest soil.</title>
        <authorList>
            <person name="Chaudhary D.K."/>
            <person name="Kim J."/>
        </authorList>
    </citation>
    <scope>NUCLEOTIDE SEQUENCE [LARGE SCALE GENOMIC DNA]</scope>
    <source>
        <strain evidence="7 8">KACC 19175</strain>
    </source>
</reference>
<dbReference type="GO" id="GO:0005886">
    <property type="term" value="C:plasma membrane"/>
    <property type="evidence" value="ECO:0007669"/>
    <property type="project" value="UniProtKB-SubCell"/>
</dbReference>
<accession>A0A936Z3A6</accession>
<dbReference type="PANTHER" id="PTHR30213">
    <property type="entry name" value="INNER MEMBRANE PROTEIN YHJD"/>
    <property type="match status" value="1"/>
</dbReference>